<dbReference type="PROSITE" id="PS51898">
    <property type="entry name" value="TYR_RECOMBINASE"/>
    <property type="match status" value="1"/>
</dbReference>
<evidence type="ECO:0000256" key="2">
    <source>
        <dbReference type="ARBA" id="ARBA00023125"/>
    </source>
</evidence>
<organism evidence="5 6">
    <name type="scientific">Phocaeicola faecium</name>
    <dbReference type="NCBI Taxonomy" id="2762213"/>
    <lineage>
        <taxon>Bacteria</taxon>
        <taxon>Pseudomonadati</taxon>
        <taxon>Bacteroidota</taxon>
        <taxon>Bacteroidia</taxon>
        <taxon>Bacteroidales</taxon>
        <taxon>Bacteroidaceae</taxon>
        <taxon>Phocaeicola</taxon>
    </lineage>
</organism>
<keyword evidence="6" id="KW-1185">Reference proteome</keyword>
<evidence type="ECO:0000259" key="4">
    <source>
        <dbReference type="PROSITE" id="PS51898"/>
    </source>
</evidence>
<evidence type="ECO:0000256" key="1">
    <source>
        <dbReference type="ARBA" id="ARBA00008857"/>
    </source>
</evidence>
<dbReference type="Pfam" id="PF13102">
    <property type="entry name" value="Phage_int_SAM_5"/>
    <property type="match status" value="1"/>
</dbReference>
<dbReference type="InterPro" id="IPR013762">
    <property type="entry name" value="Integrase-like_cat_sf"/>
</dbReference>
<evidence type="ECO:0000313" key="6">
    <source>
        <dbReference type="Proteomes" id="UP000616346"/>
    </source>
</evidence>
<dbReference type="InterPro" id="IPR035386">
    <property type="entry name" value="Arm-DNA-bind_5"/>
</dbReference>
<dbReference type="InterPro" id="IPR002104">
    <property type="entry name" value="Integrase_catalytic"/>
</dbReference>
<dbReference type="InterPro" id="IPR025269">
    <property type="entry name" value="SAM-like_dom"/>
</dbReference>
<dbReference type="InterPro" id="IPR010998">
    <property type="entry name" value="Integrase_recombinase_N"/>
</dbReference>
<reference evidence="5 6" key="1">
    <citation type="submission" date="2020-08" db="EMBL/GenBank/DDBJ databases">
        <title>A Genomic Blueprint of the Chicken Gut Microbiome.</title>
        <authorList>
            <person name="Gilroy R."/>
            <person name="Ravi A."/>
            <person name="Getino M."/>
            <person name="Pursley I."/>
            <person name="Horton D.L."/>
            <person name="Alikhan N.-F."/>
            <person name="Baker D."/>
            <person name="Gharbi K."/>
            <person name="Hall N."/>
            <person name="Watson M."/>
            <person name="Adriaenssens E.M."/>
            <person name="Foster-Nyarko E."/>
            <person name="Jarju S."/>
            <person name="Secka A."/>
            <person name="Antonio M."/>
            <person name="Oren A."/>
            <person name="Chaudhuri R."/>
            <person name="La Ragione R.M."/>
            <person name="Hildebrand F."/>
            <person name="Pallen M.J."/>
        </authorList>
    </citation>
    <scope>NUCLEOTIDE SEQUENCE [LARGE SCALE GENOMIC DNA]</scope>
    <source>
        <strain evidence="5 6">Sa1YUN3</strain>
    </source>
</reference>
<evidence type="ECO:0000256" key="3">
    <source>
        <dbReference type="ARBA" id="ARBA00023172"/>
    </source>
</evidence>
<accession>A0ABR8VAN0</accession>
<evidence type="ECO:0000313" key="5">
    <source>
        <dbReference type="EMBL" id="MBD8001790.1"/>
    </source>
</evidence>
<dbReference type="PANTHER" id="PTHR30349:SF64">
    <property type="entry name" value="PROPHAGE INTEGRASE INTD-RELATED"/>
    <property type="match status" value="1"/>
</dbReference>
<feature type="domain" description="Tyr recombinase" evidence="4">
    <location>
        <begin position="207"/>
        <end position="384"/>
    </location>
</feature>
<dbReference type="Proteomes" id="UP000616346">
    <property type="component" value="Unassembled WGS sequence"/>
</dbReference>
<dbReference type="Gene3D" id="1.10.443.10">
    <property type="entry name" value="Intergrase catalytic core"/>
    <property type="match status" value="1"/>
</dbReference>
<gene>
    <name evidence="5" type="ORF">H9626_06085</name>
</gene>
<dbReference type="CDD" id="cd01185">
    <property type="entry name" value="INTN1_C_like"/>
    <property type="match status" value="1"/>
</dbReference>
<proteinExistence type="inferred from homology"/>
<dbReference type="EMBL" id="JACSPQ010000002">
    <property type="protein sequence ID" value="MBD8001790.1"/>
    <property type="molecule type" value="Genomic_DNA"/>
</dbReference>
<dbReference type="SUPFAM" id="SSF56349">
    <property type="entry name" value="DNA breaking-rejoining enzymes"/>
    <property type="match status" value="1"/>
</dbReference>
<dbReference type="InterPro" id="IPR050090">
    <property type="entry name" value="Tyrosine_recombinase_XerCD"/>
</dbReference>
<dbReference type="Pfam" id="PF00589">
    <property type="entry name" value="Phage_integrase"/>
    <property type="match status" value="1"/>
</dbReference>
<name>A0ABR8VAN0_9BACT</name>
<dbReference type="RefSeq" id="WP_178255597.1">
    <property type="nucleotide sequence ID" value="NZ_JACSPQ010000002.1"/>
</dbReference>
<dbReference type="Gene3D" id="1.10.150.130">
    <property type="match status" value="1"/>
</dbReference>
<dbReference type="Pfam" id="PF17293">
    <property type="entry name" value="Arm-DNA-bind_5"/>
    <property type="match status" value="1"/>
</dbReference>
<protein>
    <submittedName>
        <fullName evidence="5">Site-specific integrase</fullName>
    </submittedName>
</protein>
<dbReference type="PANTHER" id="PTHR30349">
    <property type="entry name" value="PHAGE INTEGRASE-RELATED"/>
    <property type="match status" value="1"/>
</dbReference>
<dbReference type="InterPro" id="IPR011010">
    <property type="entry name" value="DNA_brk_join_enz"/>
</dbReference>
<keyword evidence="2" id="KW-0238">DNA-binding</keyword>
<keyword evidence="3" id="KW-0233">DNA recombination</keyword>
<comment type="similarity">
    <text evidence="1">Belongs to the 'phage' integrase family.</text>
</comment>
<sequence length="387" mass="45398">MRKINYRLVYNRKKKLNKEGKALIQVEAYLEKKKIYFSTHLYIFPRQWDAKHGQIVSHPQEEELNRMLDEFILSLQAKELNCWKQGKPISLALLKSEMTKNEQKATGVLAFSRKWVEQSLRKDSTKNNMKTTLDILQAFRPSLSFHDLTYNFLLEFESFMISRRYQVNTIAKHMKHLRTITNEAIRQGYLSYDTYPFQNYRIKTTQGKHVFLLPSEVKQLETLTLPSHDAHLQHTLDAFLFCCYSGLRYSDFVRLTAQNLITVDGCQWLSFRSQKTGVKISLPLYLLFHGKALTILDRYKSDLKSFFSLPLNSTVNRELKRIKVLAKLNKHFSFHTARHTHATLLIYNGVQITTVQKLLGHRSVKTTEIYSEIFSGTIIKDLKQCKF</sequence>
<comment type="caution">
    <text evidence="5">The sequence shown here is derived from an EMBL/GenBank/DDBJ whole genome shotgun (WGS) entry which is preliminary data.</text>
</comment>